<dbReference type="GeneID" id="135399336"/>
<evidence type="ECO:0000256" key="1">
    <source>
        <dbReference type="SAM" id="MobiDB-lite"/>
    </source>
</evidence>
<dbReference type="PANTHER" id="PTHR22933:SF43">
    <property type="entry name" value="LP10131P"/>
    <property type="match status" value="1"/>
</dbReference>
<dbReference type="SMART" id="SM00494">
    <property type="entry name" value="ChtBD2"/>
    <property type="match status" value="1"/>
</dbReference>
<organism evidence="4">
    <name type="scientific">Ornithodoros turicata</name>
    <dbReference type="NCBI Taxonomy" id="34597"/>
    <lineage>
        <taxon>Eukaryota</taxon>
        <taxon>Metazoa</taxon>
        <taxon>Ecdysozoa</taxon>
        <taxon>Arthropoda</taxon>
        <taxon>Chelicerata</taxon>
        <taxon>Arachnida</taxon>
        <taxon>Acari</taxon>
        <taxon>Parasitiformes</taxon>
        <taxon>Ixodida</taxon>
        <taxon>Ixodoidea</taxon>
        <taxon>Argasidae</taxon>
        <taxon>Ornithodorinae</taxon>
        <taxon>Ornithodoros</taxon>
    </lineage>
</organism>
<dbReference type="AlphaFoldDB" id="A0A2R5LLB7"/>
<name>A0A2R5LLB7_9ACAR</name>
<dbReference type="Gene3D" id="2.170.140.10">
    <property type="entry name" value="Chitin binding domain"/>
    <property type="match status" value="1"/>
</dbReference>
<feature type="chain" id="PRO_5015342705" evidence="2">
    <location>
        <begin position="19"/>
        <end position="205"/>
    </location>
</feature>
<dbReference type="GO" id="GO:0005576">
    <property type="term" value="C:extracellular region"/>
    <property type="evidence" value="ECO:0007669"/>
    <property type="project" value="InterPro"/>
</dbReference>
<feature type="domain" description="Chitin-binding type-2" evidence="3">
    <location>
        <begin position="44"/>
        <end position="108"/>
    </location>
</feature>
<evidence type="ECO:0000259" key="3">
    <source>
        <dbReference type="SMART" id="SM00494"/>
    </source>
</evidence>
<feature type="signal peptide" evidence="2">
    <location>
        <begin position="1"/>
        <end position="18"/>
    </location>
</feature>
<dbReference type="KEGG" id="oti:135399336"/>
<reference evidence="4" key="1">
    <citation type="submission" date="2018-03" db="EMBL/GenBank/DDBJ databases">
        <title>The relapsing fever spirochete Borrelia turicatae persists in the highly oxidative environment of its soft-bodied tick vector.</title>
        <authorList>
            <person name="Bourret T.J."/>
            <person name="Boyle W.K."/>
            <person name="Valenzuela J.G."/>
            <person name="Oliveira F."/>
            <person name="Lopez J.E."/>
        </authorList>
    </citation>
    <scope>NUCLEOTIDE SEQUENCE</scope>
    <source>
        <strain evidence="4">Kansas strain/isolate</strain>
        <tissue evidence="4">Salivary glands</tissue>
    </source>
</reference>
<dbReference type="EMBL" id="GGLE01006198">
    <property type="protein sequence ID" value="MBY10324.1"/>
    <property type="molecule type" value="Transcribed_RNA"/>
</dbReference>
<dbReference type="GO" id="GO:0008061">
    <property type="term" value="F:chitin binding"/>
    <property type="evidence" value="ECO:0007669"/>
    <property type="project" value="InterPro"/>
</dbReference>
<dbReference type="SUPFAM" id="SSF57625">
    <property type="entry name" value="Invertebrate chitin-binding proteins"/>
    <property type="match status" value="1"/>
</dbReference>
<dbReference type="RefSeq" id="XP_064487284.1">
    <property type="nucleotide sequence ID" value="XM_064631214.1"/>
</dbReference>
<keyword evidence="2" id="KW-0732">Signal</keyword>
<evidence type="ECO:0000313" key="4">
    <source>
        <dbReference type="EMBL" id="MBY10324.1"/>
    </source>
</evidence>
<feature type="region of interest" description="Disordered" evidence="1">
    <location>
        <begin position="141"/>
        <end position="205"/>
    </location>
</feature>
<dbReference type="InterPro" id="IPR036508">
    <property type="entry name" value="Chitin-bd_dom_sf"/>
</dbReference>
<protein>
    <submittedName>
        <fullName evidence="4">Putative cuticular protein</fullName>
    </submittedName>
</protein>
<proteinExistence type="predicted"/>
<sequence>MRILLFAALATAAAVAVALPRTKRQAYHLPDGAELIVGNIVTSFRCQGDGYYADIDNDCKIFHVCTKVTHADGYTEMLQHSFFCGNLTVFNQLSFTCAHEDDAVPCQNAADFFYLNGNLGDENALFLNDDDVQRAADIITGGHRGDQARPPPPVAPPAPEPQPVPPPPSRPIPQRTPPRGPPRGPPPTQARPPPPRRPQFGARLG</sequence>
<dbReference type="PANTHER" id="PTHR22933">
    <property type="entry name" value="FI18007P1-RELATED"/>
    <property type="match status" value="1"/>
</dbReference>
<evidence type="ECO:0000256" key="2">
    <source>
        <dbReference type="SAM" id="SignalP"/>
    </source>
</evidence>
<dbReference type="Pfam" id="PF01607">
    <property type="entry name" value="CBM_14"/>
    <property type="match status" value="1"/>
</dbReference>
<dbReference type="InterPro" id="IPR052976">
    <property type="entry name" value="Scoloptoxin-like"/>
</dbReference>
<feature type="compositionally biased region" description="Pro residues" evidence="1">
    <location>
        <begin position="149"/>
        <end position="197"/>
    </location>
</feature>
<dbReference type="InterPro" id="IPR002557">
    <property type="entry name" value="Chitin-bd_dom"/>
</dbReference>
<accession>A0A2R5LLB7</accession>